<comment type="subunit">
    <text evidence="2">Homodimer; disulfide-linked.</text>
</comment>
<keyword evidence="5" id="KW-0305">Gaseous exchange</keyword>
<feature type="domain" description="Saposin A-type" evidence="15">
    <location>
        <begin position="363"/>
        <end position="399"/>
    </location>
</feature>
<evidence type="ECO:0000256" key="11">
    <source>
        <dbReference type="ARBA" id="ARBA00041094"/>
    </source>
</evidence>
<keyword evidence="8" id="KW-1015">Disulfide bond</keyword>
<dbReference type="InterPro" id="IPR008138">
    <property type="entry name" value="SapB_2"/>
</dbReference>
<dbReference type="OMA" id="PKFWCQS"/>
<dbReference type="GO" id="GO:0005771">
    <property type="term" value="C:multivesicular body"/>
    <property type="evidence" value="ECO:0000318"/>
    <property type="project" value="GO_Central"/>
</dbReference>
<evidence type="ECO:0000313" key="16">
    <source>
        <dbReference type="Ensembl" id="ENSMODP00000019526.2"/>
    </source>
</evidence>
<keyword evidence="4" id="KW-0964">Secreted</keyword>
<dbReference type="Ensembl" id="ENSMODT00000019875.2">
    <property type="protein sequence ID" value="ENSMODP00000019526.2"/>
    <property type="gene ID" value="ENSMODG00000015643.4"/>
</dbReference>
<comment type="subcellular location">
    <subcellularLocation>
        <location evidence="1">Secreted</location>
        <location evidence="1">Extracellular space</location>
        <location evidence="1">Surface film</location>
    </subcellularLocation>
</comment>
<evidence type="ECO:0000256" key="3">
    <source>
        <dbReference type="ARBA" id="ARBA00022439"/>
    </source>
</evidence>
<evidence type="ECO:0000256" key="8">
    <source>
        <dbReference type="ARBA" id="ARBA00023157"/>
    </source>
</evidence>
<dbReference type="Pfam" id="PF02199">
    <property type="entry name" value="SapA"/>
    <property type="match status" value="2"/>
</dbReference>
<dbReference type="PANTHER" id="PTHR11480">
    <property type="entry name" value="SAPOSIN-RELATED"/>
    <property type="match status" value="1"/>
</dbReference>
<dbReference type="GO" id="GO:0005615">
    <property type="term" value="C:extracellular space"/>
    <property type="evidence" value="ECO:0000318"/>
    <property type="project" value="GO_Central"/>
</dbReference>
<evidence type="ECO:0000256" key="5">
    <source>
        <dbReference type="ARBA" id="ARBA00022713"/>
    </source>
</evidence>
<accession>F7F166</accession>
<keyword evidence="17" id="KW-1185">Reference proteome</keyword>
<dbReference type="InterPro" id="IPR051428">
    <property type="entry name" value="Sphingo_Act-Surfact_Prot"/>
</dbReference>
<dbReference type="SUPFAM" id="SSF47862">
    <property type="entry name" value="Saposin"/>
    <property type="match status" value="3"/>
</dbReference>
<evidence type="ECO:0000259" key="14">
    <source>
        <dbReference type="PROSITE" id="PS50015"/>
    </source>
</evidence>
<feature type="domain" description="Saposin A-type" evidence="15">
    <location>
        <begin position="27"/>
        <end position="67"/>
    </location>
</feature>
<keyword evidence="3" id="KW-0767">Surface film</keyword>
<proteinExistence type="predicted"/>
<sequence length="399" mass="44235">MAITRNLPLLLLLLPPLSNLSPAAAARIPTGPASTQDLEFQCQDIETAMRCGALGHCLQKVWGHASADDLCQECEDIVTILTKKAKEVIFKKTIQHFLEEECSKFPLKIMFSNCQLVMEEYLSNLLQHYQGQLPNKICGSLGLCENKVPLSAWEPGSQDLSKKLVPAFLEDFPGSSRAHTRDLMEQKFPIPLPFCWLCRTLIKKIQAVIPRSVLAMAVAQVCHIVPLVAGGICQCLAERYTVILLDAVMGRVLPQLVCGLVLRCSADESYNLGLLPDQWTPSDPDCRLCVSVTSRASSELPGNSTERDIERTLINVCNDPQLDWQECQGLMERYYSSLRSLLPRGRDPHAVCQALGVCEAELSQQRMPACAQGPSFWCSSLEAAKQCHAALYCWIHGHD</sequence>
<dbReference type="PANTHER" id="PTHR11480:SF33">
    <property type="entry name" value="PULMONARY SURFACTANT-ASSOCIATED PROTEIN B"/>
    <property type="match status" value="1"/>
</dbReference>
<organism evidence="16 17">
    <name type="scientific">Monodelphis domestica</name>
    <name type="common">Gray short-tailed opossum</name>
    <dbReference type="NCBI Taxonomy" id="13616"/>
    <lineage>
        <taxon>Eukaryota</taxon>
        <taxon>Metazoa</taxon>
        <taxon>Chordata</taxon>
        <taxon>Craniata</taxon>
        <taxon>Vertebrata</taxon>
        <taxon>Euteleostomi</taxon>
        <taxon>Mammalia</taxon>
        <taxon>Metatheria</taxon>
        <taxon>Didelphimorphia</taxon>
        <taxon>Didelphidae</taxon>
        <taxon>Monodelphis</taxon>
    </lineage>
</organism>
<feature type="domain" description="Saposin B-type" evidence="14">
    <location>
        <begin position="191"/>
        <end position="268"/>
    </location>
</feature>
<feature type="domain" description="Saposin B-type" evidence="14">
    <location>
        <begin position="67"/>
        <end position="148"/>
    </location>
</feature>
<dbReference type="FunFam" id="1.10.225.10:FF:000008">
    <property type="entry name" value="Pulmonary surfactant-associated protein B"/>
    <property type="match status" value="2"/>
</dbReference>
<dbReference type="Pfam" id="PF03489">
    <property type="entry name" value="SapB_2"/>
    <property type="match status" value="1"/>
</dbReference>
<reference evidence="16" key="3">
    <citation type="submission" date="2025-09" db="UniProtKB">
        <authorList>
            <consortium name="Ensembl"/>
        </authorList>
    </citation>
    <scope>IDENTIFICATION</scope>
</reference>
<dbReference type="Gene3D" id="1.10.225.10">
    <property type="entry name" value="Saposin-like"/>
    <property type="match status" value="2"/>
</dbReference>
<evidence type="ECO:0000259" key="15">
    <source>
        <dbReference type="PROSITE" id="PS51110"/>
    </source>
</evidence>
<dbReference type="GeneTree" id="ENSGT00940000161711"/>
<dbReference type="SMART" id="SM00162">
    <property type="entry name" value="SAPA"/>
    <property type="match status" value="2"/>
</dbReference>
<feature type="domain" description="Saposin B-type" evidence="14">
    <location>
        <begin position="282"/>
        <end position="362"/>
    </location>
</feature>
<evidence type="ECO:0000256" key="12">
    <source>
        <dbReference type="ARBA" id="ARBA00041785"/>
    </source>
</evidence>
<dbReference type="HOGENOM" id="CLU_063244_0_0_1"/>
<evidence type="ECO:0000256" key="10">
    <source>
        <dbReference type="ARBA" id="ARBA00037221"/>
    </source>
</evidence>
<reference evidence="16" key="2">
    <citation type="submission" date="2025-08" db="UniProtKB">
        <authorList>
            <consortium name="Ensembl"/>
        </authorList>
    </citation>
    <scope>IDENTIFICATION</scope>
</reference>
<evidence type="ECO:0000313" key="17">
    <source>
        <dbReference type="Proteomes" id="UP000002280"/>
    </source>
</evidence>
<dbReference type="STRING" id="13616.ENSMODP00000019526"/>
<keyword evidence="9" id="KW-0325">Glycoprotein</keyword>
<comment type="function">
    <text evidence="10">Pulmonary surfactant-associated proteins promote alveolar stability by lowering the surface tension at the air-liquid interface in the peripheral air spaces. SP-B increases the collapse pressure of palmitic acid to nearly 70 millinewtons per meter.</text>
</comment>
<keyword evidence="6 13" id="KW-0732">Signal</keyword>
<dbReference type="SMART" id="SM00741">
    <property type="entry name" value="SapB"/>
    <property type="match status" value="3"/>
</dbReference>
<feature type="chain" id="PRO_5023842494" description="Pulmonary surfactant-associated protein B" evidence="13">
    <location>
        <begin position="26"/>
        <end position="399"/>
    </location>
</feature>
<dbReference type="PROSITE" id="PS50015">
    <property type="entry name" value="SAP_B"/>
    <property type="match status" value="3"/>
</dbReference>
<dbReference type="InterPro" id="IPR011001">
    <property type="entry name" value="Saposin-like"/>
</dbReference>
<feature type="signal peptide" evidence="13">
    <location>
        <begin position="1"/>
        <end position="25"/>
    </location>
</feature>
<dbReference type="Proteomes" id="UP000002280">
    <property type="component" value="Chromosome 1"/>
</dbReference>
<dbReference type="InterPro" id="IPR008139">
    <property type="entry name" value="SaposinB_dom"/>
</dbReference>
<dbReference type="PROSITE" id="PS51110">
    <property type="entry name" value="SAP_A"/>
    <property type="match status" value="2"/>
</dbReference>
<dbReference type="GO" id="GO:0097208">
    <property type="term" value="C:alveolar lamellar body"/>
    <property type="evidence" value="ECO:0000318"/>
    <property type="project" value="GO_Central"/>
</dbReference>
<evidence type="ECO:0000256" key="6">
    <source>
        <dbReference type="ARBA" id="ARBA00022729"/>
    </source>
</evidence>
<evidence type="ECO:0000256" key="9">
    <source>
        <dbReference type="ARBA" id="ARBA00023180"/>
    </source>
</evidence>
<evidence type="ECO:0000256" key="2">
    <source>
        <dbReference type="ARBA" id="ARBA00011748"/>
    </source>
</evidence>
<evidence type="ECO:0000256" key="7">
    <source>
        <dbReference type="ARBA" id="ARBA00022737"/>
    </source>
</evidence>
<keyword evidence="7" id="KW-0677">Repeat</keyword>
<dbReference type="Bgee" id="ENSMODG00000015643">
    <property type="expression patterns" value="Expressed in lung and 15 other cell types or tissues"/>
</dbReference>
<evidence type="ECO:0000256" key="4">
    <source>
        <dbReference type="ARBA" id="ARBA00022525"/>
    </source>
</evidence>
<dbReference type="AlphaFoldDB" id="F7F166"/>
<dbReference type="CTD" id="6439"/>
<dbReference type="KEGG" id="mdo:103099702"/>
<dbReference type="InterPro" id="IPR003119">
    <property type="entry name" value="SAP_A"/>
</dbReference>
<evidence type="ECO:0000256" key="13">
    <source>
        <dbReference type="SAM" id="SignalP"/>
    </source>
</evidence>
<dbReference type="GeneID" id="103099702"/>
<name>F7F166_MONDO</name>
<dbReference type="eggNOG" id="KOG1340">
    <property type="taxonomic scope" value="Eukaryota"/>
</dbReference>
<protein>
    <recommendedName>
        <fullName evidence="11">Pulmonary surfactant-associated protein B</fullName>
    </recommendedName>
    <alternativeName>
        <fullName evidence="12">Pulmonary surfactant-associated proteolipid SPL(Phe)</fullName>
    </alternativeName>
</protein>
<evidence type="ECO:0000256" key="1">
    <source>
        <dbReference type="ARBA" id="ARBA00004364"/>
    </source>
</evidence>
<dbReference type="OrthoDB" id="8889685at2759"/>
<dbReference type="InParanoid" id="F7F166"/>
<dbReference type="FunCoup" id="F7F166">
    <property type="interactions" value="11"/>
</dbReference>
<reference evidence="16 17" key="1">
    <citation type="journal article" date="2007" name="Nature">
        <title>Genome of the marsupial Monodelphis domestica reveals innovation in non-coding sequences.</title>
        <authorList>
            <person name="Mikkelsen T.S."/>
            <person name="Wakefield M.J."/>
            <person name="Aken B."/>
            <person name="Amemiya C.T."/>
            <person name="Chang J.L."/>
            <person name="Duke S."/>
            <person name="Garber M."/>
            <person name="Gentles A.J."/>
            <person name="Goodstadt L."/>
            <person name="Heger A."/>
            <person name="Jurka J."/>
            <person name="Kamal M."/>
            <person name="Mauceli E."/>
            <person name="Searle S.M."/>
            <person name="Sharpe T."/>
            <person name="Baker M.L."/>
            <person name="Batzer M.A."/>
            <person name="Benos P.V."/>
            <person name="Belov K."/>
            <person name="Clamp M."/>
            <person name="Cook A."/>
            <person name="Cuff J."/>
            <person name="Das R."/>
            <person name="Davidow L."/>
            <person name="Deakin J.E."/>
            <person name="Fazzari M.J."/>
            <person name="Glass J.L."/>
            <person name="Grabherr M."/>
            <person name="Greally J.M."/>
            <person name="Gu W."/>
            <person name="Hore T.A."/>
            <person name="Huttley G.A."/>
            <person name="Kleber M."/>
            <person name="Jirtle R.L."/>
            <person name="Koina E."/>
            <person name="Lee J.T."/>
            <person name="Mahony S."/>
            <person name="Marra M.A."/>
            <person name="Miller R.D."/>
            <person name="Nicholls R.D."/>
            <person name="Oda M."/>
            <person name="Papenfuss A.T."/>
            <person name="Parra Z.E."/>
            <person name="Pollock D.D."/>
            <person name="Ray D.A."/>
            <person name="Schein J.E."/>
            <person name="Speed T.P."/>
            <person name="Thompson K."/>
            <person name="VandeBerg J.L."/>
            <person name="Wade C.M."/>
            <person name="Walker J.A."/>
            <person name="Waters P.D."/>
            <person name="Webber C."/>
            <person name="Weidman J.R."/>
            <person name="Xie X."/>
            <person name="Zody M.C."/>
            <person name="Baldwin J."/>
            <person name="Abdouelleil A."/>
            <person name="Abdulkadir J."/>
            <person name="Abebe A."/>
            <person name="Abera B."/>
            <person name="Abreu J."/>
            <person name="Acer S.C."/>
            <person name="Aftuck L."/>
            <person name="Alexander A."/>
            <person name="An P."/>
            <person name="Anderson E."/>
            <person name="Anderson S."/>
            <person name="Arachi H."/>
            <person name="Azer M."/>
            <person name="Bachantsang P."/>
            <person name="Barry A."/>
            <person name="Bayul T."/>
            <person name="Berlin A."/>
            <person name="Bessette D."/>
            <person name="Bloom T."/>
            <person name="Bloom T."/>
            <person name="Boguslavskiy L."/>
            <person name="Bonnet C."/>
            <person name="Boukhgalter B."/>
            <person name="Bourzgui I."/>
            <person name="Brown A."/>
            <person name="Cahill P."/>
            <person name="Channer S."/>
            <person name="Cheshatsang Y."/>
            <person name="Chuda L."/>
            <person name="Citroen M."/>
            <person name="Collymore A."/>
            <person name="Cooke P."/>
            <person name="Costello M."/>
            <person name="D'Aco K."/>
            <person name="Daza R."/>
            <person name="De Haan G."/>
            <person name="DeGray S."/>
            <person name="DeMaso C."/>
            <person name="Dhargay N."/>
            <person name="Dooley K."/>
            <person name="Dooley E."/>
            <person name="Doricent M."/>
            <person name="Dorje P."/>
            <person name="Dorjee K."/>
            <person name="Dupes A."/>
            <person name="Elong R."/>
            <person name="Falk J."/>
            <person name="Farina A."/>
            <person name="Faro S."/>
            <person name="Ferguson D."/>
            <person name="Fisher S."/>
            <person name="Foley C.D."/>
            <person name="Franke A."/>
            <person name="Friedrich D."/>
            <person name="Gadbois L."/>
            <person name="Gearin G."/>
            <person name="Gearin C.R."/>
            <person name="Giannoukos G."/>
            <person name="Goode T."/>
            <person name="Graham J."/>
            <person name="Grandbois E."/>
            <person name="Grewal S."/>
            <person name="Gyaltsen K."/>
            <person name="Hafez N."/>
            <person name="Hagos B."/>
            <person name="Hall J."/>
            <person name="Henson C."/>
            <person name="Hollinger A."/>
            <person name="Honan T."/>
            <person name="Huard M.D."/>
            <person name="Hughes L."/>
            <person name="Hurhula B."/>
            <person name="Husby M.E."/>
            <person name="Kamat A."/>
            <person name="Kanga B."/>
            <person name="Kashin S."/>
            <person name="Khazanovich D."/>
            <person name="Kisner P."/>
            <person name="Lance K."/>
            <person name="Lara M."/>
            <person name="Lee W."/>
            <person name="Lennon N."/>
            <person name="Letendre F."/>
            <person name="LeVine R."/>
            <person name="Lipovsky A."/>
            <person name="Liu X."/>
            <person name="Liu J."/>
            <person name="Liu S."/>
            <person name="Lokyitsang T."/>
            <person name="Lokyitsang Y."/>
            <person name="Lubonja R."/>
            <person name="Lui A."/>
            <person name="MacDonald P."/>
            <person name="Magnisalis V."/>
            <person name="Maru K."/>
            <person name="Matthews C."/>
            <person name="McCusker W."/>
            <person name="McDonough S."/>
            <person name="Mehta T."/>
            <person name="Meldrim J."/>
            <person name="Meneus L."/>
            <person name="Mihai O."/>
            <person name="Mihalev A."/>
            <person name="Mihova T."/>
            <person name="Mittelman R."/>
            <person name="Mlenga V."/>
            <person name="Montmayeur A."/>
            <person name="Mulrain L."/>
            <person name="Navidi A."/>
            <person name="Naylor J."/>
            <person name="Negash T."/>
            <person name="Nguyen T."/>
            <person name="Nguyen N."/>
            <person name="Nicol R."/>
            <person name="Norbu C."/>
            <person name="Norbu N."/>
            <person name="Novod N."/>
            <person name="O'Neill B."/>
            <person name="Osman S."/>
            <person name="Markiewicz E."/>
            <person name="Oyono O.L."/>
            <person name="Patti C."/>
            <person name="Phunkhang P."/>
            <person name="Pierre F."/>
            <person name="Priest M."/>
            <person name="Raghuraman S."/>
            <person name="Rege F."/>
            <person name="Reyes R."/>
            <person name="Rise C."/>
            <person name="Rogov P."/>
            <person name="Ross K."/>
            <person name="Ryan E."/>
            <person name="Settipalli S."/>
            <person name="Shea T."/>
            <person name="Sherpa N."/>
            <person name="Shi L."/>
            <person name="Shih D."/>
            <person name="Sparrow T."/>
            <person name="Spaulding J."/>
            <person name="Stalker J."/>
            <person name="Stange-Thomann N."/>
            <person name="Stavropoulos S."/>
            <person name="Stone C."/>
            <person name="Strader C."/>
            <person name="Tesfaye S."/>
            <person name="Thomson T."/>
            <person name="Thoulutsang Y."/>
            <person name="Thoulutsang D."/>
            <person name="Topham K."/>
            <person name="Topping I."/>
            <person name="Tsamla T."/>
            <person name="Vassiliev H."/>
            <person name="Vo A."/>
            <person name="Wangchuk T."/>
            <person name="Wangdi T."/>
            <person name="Weiand M."/>
            <person name="Wilkinson J."/>
            <person name="Wilson A."/>
            <person name="Yadav S."/>
            <person name="Young G."/>
            <person name="Yu Q."/>
            <person name="Zembek L."/>
            <person name="Zhong D."/>
            <person name="Zimmer A."/>
            <person name="Zwirko Z."/>
            <person name="Jaffe D.B."/>
            <person name="Alvarez P."/>
            <person name="Brockman W."/>
            <person name="Butler J."/>
            <person name="Chin C."/>
            <person name="Gnerre S."/>
            <person name="MacCallum I."/>
            <person name="Graves J.A."/>
            <person name="Ponting C.P."/>
            <person name="Breen M."/>
            <person name="Samollow P.B."/>
            <person name="Lander E.S."/>
            <person name="Lindblad-Toh K."/>
        </authorList>
    </citation>
    <scope>NUCLEOTIDE SEQUENCE [LARGE SCALE GENOMIC DNA]</scope>
</reference>
<dbReference type="GO" id="GO:0007585">
    <property type="term" value="P:respiratory gaseous exchange by respiratory system"/>
    <property type="evidence" value="ECO:0007669"/>
    <property type="project" value="UniProtKB-KW"/>
</dbReference>